<dbReference type="Pfam" id="PF13462">
    <property type="entry name" value="Thioredoxin_4"/>
    <property type="match status" value="1"/>
</dbReference>
<feature type="domain" description="Thioredoxin-like fold" evidence="6">
    <location>
        <begin position="105"/>
        <end position="244"/>
    </location>
</feature>
<accession>A0A368X829</accession>
<proteinExistence type="inferred from homology"/>
<dbReference type="RefSeq" id="WP_114435100.1">
    <property type="nucleotide sequence ID" value="NZ_QPJI01000016.1"/>
</dbReference>
<evidence type="ECO:0000256" key="2">
    <source>
        <dbReference type="ARBA" id="ARBA00022729"/>
    </source>
</evidence>
<evidence type="ECO:0000256" key="1">
    <source>
        <dbReference type="ARBA" id="ARBA00005791"/>
    </source>
</evidence>
<dbReference type="Proteomes" id="UP000253647">
    <property type="component" value="Unassembled WGS sequence"/>
</dbReference>
<dbReference type="GO" id="GO:0016853">
    <property type="term" value="F:isomerase activity"/>
    <property type="evidence" value="ECO:0007669"/>
    <property type="project" value="UniProtKB-KW"/>
</dbReference>
<evidence type="ECO:0000313" key="7">
    <source>
        <dbReference type="EMBL" id="RCW63975.1"/>
    </source>
</evidence>
<evidence type="ECO:0000256" key="3">
    <source>
        <dbReference type="ARBA" id="ARBA00023002"/>
    </source>
</evidence>
<comment type="similarity">
    <text evidence="1">Belongs to the thioredoxin family. DsbA subfamily.</text>
</comment>
<dbReference type="Gene3D" id="3.40.30.10">
    <property type="entry name" value="Glutaredoxin"/>
    <property type="match status" value="1"/>
</dbReference>
<dbReference type="PANTHER" id="PTHR13887:SF14">
    <property type="entry name" value="DISULFIDE BOND FORMATION PROTEIN D"/>
    <property type="match status" value="1"/>
</dbReference>
<keyword evidence="2" id="KW-0732">Signal</keyword>
<reference evidence="7 8" key="1">
    <citation type="submission" date="2018-07" db="EMBL/GenBank/DDBJ databases">
        <title>Freshwater and sediment microbial communities from various areas in North America, analyzing microbe dynamics in response to fracking.</title>
        <authorList>
            <person name="Lamendella R."/>
        </authorList>
    </citation>
    <scope>NUCLEOTIDE SEQUENCE [LARGE SCALE GENOMIC DNA]</scope>
    <source>
        <strain evidence="7 8">105B</strain>
    </source>
</reference>
<comment type="caution">
    <text evidence="7">The sequence shown here is derived from an EMBL/GenBank/DDBJ whole genome shotgun (WGS) entry which is preliminary data.</text>
</comment>
<keyword evidence="7" id="KW-0413">Isomerase</keyword>
<dbReference type="SUPFAM" id="SSF52833">
    <property type="entry name" value="Thioredoxin-like"/>
    <property type="match status" value="1"/>
</dbReference>
<sequence>MDQKEANQTTKKSPLLLVGFVLAIGLAALSFATAKQNQNQIQELAVLVKQQIEVAGTQNQPSSEEIAEQIRQEIEQARRDERQKPYRSIAGKYDNAVESLKKSEPGTSVYGAEDAEVTIIEFSDFDCPYCKRFHDTPKSVVDSSNGRVNWVWKHFPVHASARPLHVATECVSQQSNRLFWIAAELIFNEDGSRGVKPHELGEMLPIDQQTFEECLSSREAQVAVQEHYNFGQEAGVTGTPATFVIHNGTNQVLQLKGAVPRNQVEAAVRQLIESARNPDSPEVGE</sequence>
<dbReference type="EMBL" id="QPJI01000016">
    <property type="protein sequence ID" value="RCW63975.1"/>
    <property type="molecule type" value="Genomic_DNA"/>
</dbReference>
<dbReference type="GO" id="GO:0016491">
    <property type="term" value="F:oxidoreductase activity"/>
    <property type="evidence" value="ECO:0007669"/>
    <property type="project" value="UniProtKB-KW"/>
</dbReference>
<dbReference type="InterPro" id="IPR012336">
    <property type="entry name" value="Thioredoxin-like_fold"/>
</dbReference>
<dbReference type="InterPro" id="IPR036249">
    <property type="entry name" value="Thioredoxin-like_sf"/>
</dbReference>
<dbReference type="PANTHER" id="PTHR13887">
    <property type="entry name" value="GLUTATHIONE S-TRANSFERASE KAPPA"/>
    <property type="match status" value="1"/>
</dbReference>
<keyword evidence="3" id="KW-0560">Oxidoreductase</keyword>
<dbReference type="AlphaFoldDB" id="A0A368X829"/>
<gene>
    <name evidence="7" type="ORF">DET61_11616</name>
</gene>
<keyword evidence="4" id="KW-1015">Disulfide bond</keyword>
<evidence type="ECO:0000256" key="4">
    <source>
        <dbReference type="ARBA" id="ARBA00023157"/>
    </source>
</evidence>
<evidence type="ECO:0000313" key="8">
    <source>
        <dbReference type="Proteomes" id="UP000253647"/>
    </source>
</evidence>
<name>A0A368X829_MARNT</name>
<protein>
    <submittedName>
        <fullName evidence="7">Protein-disulfide isomerase</fullName>
    </submittedName>
</protein>
<evidence type="ECO:0000256" key="5">
    <source>
        <dbReference type="ARBA" id="ARBA00023284"/>
    </source>
</evidence>
<evidence type="ECO:0000259" key="6">
    <source>
        <dbReference type="Pfam" id="PF13462"/>
    </source>
</evidence>
<keyword evidence="5" id="KW-0676">Redox-active center</keyword>
<organism evidence="7 8">
    <name type="scientific">Marinobacter nauticus</name>
    <name type="common">Marinobacter hydrocarbonoclasticus</name>
    <name type="synonym">Marinobacter aquaeolei</name>
    <dbReference type="NCBI Taxonomy" id="2743"/>
    <lineage>
        <taxon>Bacteria</taxon>
        <taxon>Pseudomonadati</taxon>
        <taxon>Pseudomonadota</taxon>
        <taxon>Gammaproteobacteria</taxon>
        <taxon>Pseudomonadales</taxon>
        <taxon>Marinobacteraceae</taxon>
        <taxon>Marinobacter</taxon>
    </lineage>
</organism>
<dbReference type="CDD" id="cd02972">
    <property type="entry name" value="DsbA_family"/>
    <property type="match status" value="1"/>
</dbReference>